<keyword evidence="2" id="KW-1185">Reference proteome</keyword>
<evidence type="ECO:0000313" key="2">
    <source>
        <dbReference type="Proteomes" id="UP000198211"/>
    </source>
</evidence>
<sequence>MHWNCMETITLRSQANEWMNEHLRSSVVMGLDLLLGESRCIIDESQRQECVGIGESTYMTVGRTMIKITLAGSLVLGLPRWQARRRSWREFSLIWPTEHYTSLMRYGFSCQDDGSYIVGVIDR</sequence>
<name>A0A225W5I4_9STRA</name>
<comment type="caution">
    <text evidence="1">The sequence shown here is derived from an EMBL/GenBank/DDBJ whole genome shotgun (WGS) entry which is preliminary data.</text>
</comment>
<dbReference type="Proteomes" id="UP000198211">
    <property type="component" value="Unassembled WGS sequence"/>
</dbReference>
<proteinExistence type="predicted"/>
<reference evidence="2" key="1">
    <citation type="submission" date="2017-03" db="EMBL/GenBank/DDBJ databases">
        <title>Phytopthora megakarya and P. palmivora, two closely related causual agents of cacao black pod achieved similar genome size and gene model numbers by different mechanisms.</title>
        <authorList>
            <person name="Ali S."/>
            <person name="Shao J."/>
            <person name="Larry D.J."/>
            <person name="Kronmiller B."/>
            <person name="Shen D."/>
            <person name="Strem M.D."/>
            <person name="Melnick R.L."/>
            <person name="Guiltinan M.J."/>
            <person name="Tyler B.M."/>
            <person name="Meinhardt L.W."/>
            <person name="Bailey B.A."/>
        </authorList>
    </citation>
    <scope>NUCLEOTIDE SEQUENCE [LARGE SCALE GENOMIC DNA]</scope>
    <source>
        <strain evidence="2">zdho120</strain>
    </source>
</reference>
<organism evidence="1 2">
    <name type="scientific">Phytophthora megakarya</name>
    <dbReference type="NCBI Taxonomy" id="4795"/>
    <lineage>
        <taxon>Eukaryota</taxon>
        <taxon>Sar</taxon>
        <taxon>Stramenopiles</taxon>
        <taxon>Oomycota</taxon>
        <taxon>Peronosporomycetes</taxon>
        <taxon>Peronosporales</taxon>
        <taxon>Peronosporaceae</taxon>
        <taxon>Phytophthora</taxon>
    </lineage>
</organism>
<gene>
    <name evidence="1" type="ORF">PHMEG_00013741</name>
</gene>
<dbReference type="OrthoDB" id="182412at2759"/>
<dbReference type="EMBL" id="NBNE01001695">
    <property type="protein sequence ID" value="OWZ13003.1"/>
    <property type="molecule type" value="Genomic_DNA"/>
</dbReference>
<dbReference type="AlphaFoldDB" id="A0A225W5I4"/>
<accession>A0A225W5I4</accession>
<protein>
    <submittedName>
        <fullName evidence="1">Uncharacterized protein</fullName>
    </submittedName>
</protein>
<evidence type="ECO:0000313" key="1">
    <source>
        <dbReference type="EMBL" id="OWZ13003.1"/>
    </source>
</evidence>